<dbReference type="Pfam" id="PF07715">
    <property type="entry name" value="Plug"/>
    <property type="match status" value="1"/>
</dbReference>
<dbReference type="InterPro" id="IPR037066">
    <property type="entry name" value="Plug_dom_sf"/>
</dbReference>
<evidence type="ECO:0000313" key="11">
    <source>
        <dbReference type="Proteomes" id="UP000184396"/>
    </source>
</evidence>
<dbReference type="NCBIfam" id="TIGR04056">
    <property type="entry name" value="OMP_RagA_SusC"/>
    <property type="match status" value="1"/>
</dbReference>
<dbReference type="NCBIfam" id="TIGR04057">
    <property type="entry name" value="SusC_RagA_signa"/>
    <property type="match status" value="1"/>
</dbReference>
<comment type="subcellular location">
    <subcellularLocation>
        <location evidence="1 7">Cell outer membrane</location>
        <topology evidence="1 7">Multi-pass membrane protein</topology>
    </subcellularLocation>
</comment>
<evidence type="ECO:0000256" key="4">
    <source>
        <dbReference type="ARBA" id="ARBA00022692"/>
    </source>
</evidence>
<dbReference type="SUPFAM" id="SSF56935">
    <property type="entry name" value="Porins"/>
    <property type="match status" value="1"/>
</dbReference>
<gene>
    <name evidence="10" type="ORF">SAMN05216261_1792</name>
</gene>
<evidence type="ECO:0000256" key="3">
    <source>
        <dbReference type="ARBA" id="ARBA00022452"/>
    </source>
</evidence>
<dbReference type="STRING" id="1178825.SAMN05216261_1792"/>
<keyword evidence="2 7" id="KW-0813">Transport</keyword>
<dbReference type="InterPro" id="IPR023997">
    <property type="entry name" value="TonB-dep_OMP_SusC/RagA_CS"/>
</dbReference>
<dbReference type="Pfam" id="PF13715">
    <property type="entry name" value="CarbopepD_reg_2"/>
    <property type="match status" value="1"/>
</dbReference>
<dbReference type="InterPro" id="IPR008969">
    <property type="entry name" value="CarboxyPept-like_regulatory"/>
</dbReference>
<dbReference type="GO" id="GO:0009279">
    <property type="term" value="C:cell outer membrane"/>
    <property type="evidence" value="ECO:0007669"/>
    <property type="project" value="UniProtKB-SubCell"/>
</dbReference>
<dbReference type="PROSITE" id="PS52016">
    <property type="entry name" value="TONB_DEPENDENT_REC_3"/>
    <property type="match status" value="1"/>
</dbReference>
<dbReference type="AlphaFoldDB" id="A0A1M6E626"/>
<keyword evidence="5 7" id="KW-0472">Membrane</keyword>
<organism evidence="10 11">
    <name type="scientific">Algibacter luteus</name>
    <dbReference type="NCBI Taxonomy" id="1178825"/>
    <lineage>
        <taxon>Bacteria</taxon>
        <taxon>Pseudomonadati</taxon>
        <taxon>Bacteroidota</taxon>
        <taxon>Flavobacteriia</taxon>
        <taxon>Flavobacteriales</taxon>
        <taxon>Flavobacteriaceae</taxon>
        <taxon>Algibacter</taxon>
    </lineage>
</organism>
<dbReference type="SUPFAM" id="SSF49464">
    <property type="entry name" value="Carboxypeptidase regulatory domain-like"/>
    <property type="match status" value="1"/>
</dbReference>
<keyword evidence="11" id="KW-1185">Reference proteome</keyword>
<accession>A0A1M6E626</accession>
<dbReference type="Gene3D" id="2.170.130.10">
    <property type="entry name" value="TonB-dependent receptor, plug domain"/>
    <property type="match status" value="1"/>
</dbReference>
<keyword evidence="8" id="KW-0732">Signal</keyword>
<dbReference type="OrthoDB" id="9768177at2"/>
<dbReference type="EMBL" id="FQYK01000004">
    <property type="protein sequence ID" value="SHI80728.1"/>
    <property type="molecule type" value="Genomic_DNA"/>
</dbReference>
<keyword evidence="4 7" id="KW-0812">Transmembrane</keyword>
<evidence type="ECO:0000256" key="5">
    <source>
        <dbReference type="ARBA" id="ARBA00023136"/>
    </source>
</evidence>
<evidence type="ECO:0000256" key="8">
    <source>
        <dbReference type="SAM" id="SignalP"/>
    </source>
</evidence>
<evidence type="ECO:0000313" key="10">
    <source>
        <dbReference type="EMBL" id="SHI80728.1"/>
    </source>
</evidence>
<dbReference type="InterPro" id="IPR023996">
    <property type="entry name" value="TonB-dep_OMP_SusC/RagA"/>
</dbReference>
<dbReference type="InterPro" id="IPR012910">
    <property type="entry name" value="Plug_dom"/>
</dbReference>
<evidence type="ECO:0000256" key="6">
    <source>
        <dbReference type="ARBA" id="ARBA00023237"/>
    </source>
</evidence>
<evidence type="ECO:0000256" key="2">
    <source>
        <dbReference type="ARBA" id="ARBA00022448"/>
    </source>
</evidence>
<dbReference type="Gene3D" id="2.40.170.20">
    <property type="entry name" value="TonB-dependent receptor, beta-barrel domain"/>
    <property type="match status" value="1"/>
</dbReference>
<dbReference type="RefSeq" id="WP_026010165.1">
    <property type="nucleotide sequence ID" value="NZ_ALIH01000022.1"/>
</dbReference>
<dbReference type="Gene3D" id="2.60.40.1120">
    <property type="entry name" value="Carboxypeptidase-like, regulatory domain"/>
    <property type="match status" value="1"/>
</dbReference>
<protein>
    <submittedName>
        <fullName evidence="10">TonB-linked outer membrane protein, SusC/RagA family</fullName>
    </submittedName>
</protein>
<dbReference type="InterPro" id="IPR036942">
    <property type="entry name" value="Beta-barrel_TonB_sf"/>
</dbReference>
<dbReference type="eggNOG" id="COG1629">
    <property type="taxonomic scope" value="Bacteria"/>
</dbReference>
<evidence type="ECO:0000256" key="7">
    <source>
        <dbReference type="PROSITE-ProRule" id="PRU01360"/>
    </source>
</evidence>
<name>A0A1M6E626_9FLAO</name>
<dbReference type="InterPro" id="IPR039426">
    <property type="entry name" value="TonB-dep_rcpt-like"/>
</dbReference>
<proteinExistence type="inferred from homology"/>
<feature type="chain" id="PRO_5009916965" evidence="8">
    <location>
        <begin position="22"/>
        <end position="1075"/>
    </location>
</feature>
<feature type="domain" description="TonB-dependent receptor plug" evidence="9">
    <location>
        <begin position="117"/>
        <end position="226"/>
    </location>
</feature>
<feature type="signal peptide" evidence="8">
    <location>
        <begin position="1"/>
        <end position="21"/>
    </location>
</feature>
<dbReference type="Proteomes" id="UP000184396">
    <property type="component" value="Unassembled WGS sequence"/>
</dbReference>
<reference evidence="10 11" key="1">
    <citation type="submission" date="2016-11" db="EMBL/GenBank/DDBJ databases">
        <authorList>
            <person name="Jaros S."/>
            <person name="Januszkiewicz K."/>
            <person name="Wedrychowicz H."/>
        </authorList>
    </citation>
    <scope>NUCLEOTIDE SEQUENCE [LARGE SCALE GENOMIC DNA]</scope>
    <source>
        <strain evidence="10 11">CGMCC 1.12213</strain>
    </source>
</reference>
<sequence length="1075" mass="119503">MNIKTKLTLIALLFFNMMLFAQSEIVIQGVVTAKSDGIPIPGVNVIVVGTINGTTTDFDGNYVIKAQKNDVLQFSYVGYTSKTVIVGEQKTINVSLLEDVAQLDEIVVVAYGDQKEKTITSALTKIDSKDIEDISVSRVEDALRGKVAGLRIQTVASEAGGDPKITLRGPGSITGESAPLIVVDGIILGTDADILGSIDNNNIESISVLKDASSVAIYGSRGANGVILVTLKKGVVGKTRFSYNTFTGYRFSNKNDNFNTSIADERLRLDGLQSIVNGIPTDSQNYDRVISDYNSAYAELEAMDFLASLGDGEKNWQDEIFVGGTIESHSLAVRGGTELTSYSASLGYVKDEGIALIDNFNKYNARIKVDSKSKNKKIKYGANIRVNYYDQDKLPSRFTDPLRQYGHLPLHITEDHLPYVTPFSTDIGVSTDAGKLFENLGVGSYGFSRAFDHTFTVDPNNPRNILRDANGLPIASGLTSGGLTLSTTKNVHPLVHFLERSRTKKKLSLNVSSYIDVNLAKGLNFRQTISGVFRHNKSNEADYLYGQENRDQESYRLERRDELNQFTFESLLKYNTSFKKHNFNSILGFEFMNSENFRQDSEAVGYTNDFTNNIALADAGTTFTDNASEKLVSYFGRIDYNYNEKYLLQLSARTDGSTRFGSNSRWGFFPAGSVGWIVSNEDFLSSSDVVTFLKFRASYGISGSNEISRNIYESLYRSQETYSTIGYNGDLGVKAITLQNSNLGWEKLIEFNPGLDVSFGRGLVGLSLDYYTRTSDDLILFAPEAAVYGADNWLQNLGEVKNEGVEVELNSRLISNEKFRWSVGGQFSLNRNEVVSLGSNEQIISRIDQDTRPTEFIARVGQPITSFYGWVYDKEIPLEWVDNPFNRFNNDFARVYVKDLNNDGIIDDEDRTELGNPYPDFTWGFNSDFTLSNFDFSFQLEGSHGAEVRVADLDQLYYASESAVNPVSNFPDYDLTVHRRFTNDHIQDASYVTLRNITLGFKVPETFTSKINITSLRLYITGENLLYFTAADYEGFNPEAQGQTSNNANTPLTAGYQRGDGPIVRTISAGLNLQF</sequence>
<keyword evidence="6 7" id="KW-0998">Cell outer membrane</keyword>
<keyword evidence="3 7" id="KW-1134">Transmembrane beta strand</keyword>
<evidence type="ECO:0000259" key="9">
    <source>
        <dbReference type="Pfam" id="PF07715"/>
    </source>
</evidence>
<evidence type="ECO:0000256" key="1">
    <source>
        <dbReference type="ARBA" id="ARBA00004571"/>
    </source>
</evidence>
<comment type="similarity">
    <text evidence="7">Belongs to the TonB-dependent receptor family.</text>
</comment>